<protein>
    <submittedName>
        <fullName evidence="5">Cyclin-dependent protein kinase inhibitor SMR6-like</fullName>
    </submittedName>
</protein>
<dbReference type="RefSeq" id="XP_030544748.1">
    <property type="nucleotide sequence ID" value="XM_030688888.2"/>
</dbReference>
<keyword evidence="1 5" id="KW-0649">Protein kinase inhibitor</keyword>
<dbReference type="PANTHER" id="PTHR33142:SF40">
    <property type="entry name" value="CYCLIN-DEPENDENT PROTEIN KINASE INHIBITOR SMR6"/>
    <property type="match status" value="1"/>
</dbReference>
<dbReference type="GeneID" id="115751142"/>
<proteinExistence type="predicted"/>
<evidence type="ECO:0000313" key="5">
    <source>
        <dbReference type="RefSeq" id="XP_030544748.1"/>
    </source>
</evidence>
<dbReference type="AlphaFoldDB" id="A0A8B8QDX7"/>
<dbReference type="GO" id="GO:0032875">
    <property type="term" value="P:regulation of DNA endoreduplication"/>
    <property type="evidence" value="ECO:0007669"/>
    <property type="project" value="InterPro"/>
</dbReference>
<dbReference type="InterPro" id="IPR040389">
    <property type="entry name" value="SMR"/>
</dbReference>
<evidence type="ECO:0000256" key="1">
    <source>
        <dbReference type="ARBA" id="ARBA00023013"/>
    </source>
</evidence>
<name>A0A8B8QDX7_9MYRT</name>
<dbReference type="OrthoDB" id="1302889at2759"/>
<dbReference type="PANTHER" id="PTHR33142">
    <property type="entry name" value="CYCLIN-DEPENDENT PROTEIN KINASE INHIBITOR SMR13"/>
    <property type="match status" value="1"/>
</dbReference>
<gene>
    <name evidence="5" type="primary">LOC115751142</name>
</gene>
<dbReference type="KEGG" id="rarg:115751142"/>
<evidence type="ECO:0000256" key="2">
    <source>
        <dbReference type="ARBA" id="ARBA00023306"/>
    </source>
</evidence>
<keyword evidence="4" id="KW-1185">Reference proteome</keyword>
<feature type="region of interest" description="Disordered" evidence="3">
    <location>
        <begin position="31"/>
        <end position="92"/>
    </location>
</feature>
<evidence type="ECO:0000313" key="4">
    <source>
        <dbReference type="Proteomes" id="UP000827889"/>
    </source>
</evidence>
<sequence>MGFSEKPQVGACLESEGSRKWVIAGISIRASLKPVSTEPKPRTNRDDADEEERETPSTTPTSKESRIPEKLQCPPAPRKRRPSSSRCHFNGVREFFNPPDLESVFKRHVERTN</sequence>
<evidence type="ECO:0000256" key="3">
    <source>
        <dbReference type="SAM" id="MobiDB-lite"/>
    </source>
</evidence>
<organism evidence="4 5">
    <name type="scientific">Rhodamnia argentea</name>
    <dbReference type="NCBI Taxonomy" id="178133"/>
    <lineage>
        <taxon>Eukaryota</taxon>
        <taxon>Viridiplantae</taxon>
        <taxon>Streptophyta</taxon>
        <taxon>Embryophyta</taxon>
        <taxon>Tracheophyta</taxon>
        <taxon>Spermatophyta</taxon>
        <taxon>Magnoliopsida</taxon>
        <taxon>eudicotyledons</taxon>
        <taxon>Gunneridae</taxon>
        <taxon>Pentapetalae</taxon>
        <taxon>rosids</taxon>
        <taxon>malvids</taxon>
        <taxon>Myrtales</taxon>
        <taxon>Myrtaceae</taxon>
        <taxon>Myrtoideae</taxon>
        <taxon>Myrteae</taxon>
        <taxon>Australasian group</taxon>
        <taxon>Rhodamnia</taxon>
    </lineage>
</organism>
<dbReference type="Proteomes" id="UP000827889">
    <property type="component" value="Chromosome 11"/>
</dbReference>
<keyword evidence="2" id="KW-0131">Cell cycle</keyword>
<accession>A0A8B8QDX7</accession>
<dbReference type="GO" id="GO:0004860">
    <property type="term" value="F:protein kinase inhibitor activity"/>
    <property type="evidence" value="ECO:0007669"/>
    <property type="project" value="UniProtKB-KW"/>
</dbReference>
<reference evidence="5" key="1">
    <citation type="submission" date="2025-08" db="UniProtKB">
        <authorList>
            <consortium name="RefSeq"/>
        </authorList>
    </citation>
    <scope>IDENTIFICATION</scope>
    <source>
        <tissue evidence="5">Leaf</tissue>
    </source>
</reference>